<dbReference type="AlphaFoldDB" id="F9YBP8"/>
<evidence type="ECO:0000313" key="8">
    <source>
        <dbReference type="Proteomes" id="UP000000692"/>
    </source>
</evidence>
<dbReference type="SUPFAM" id="SSF53850">
    <property type="entry name" value="Periplasmic binding protein-like II"/>
    <property type="match status" value="1"/>
</dbReference>
<evidence type="ECO:0000256" key="1">
    <source>
        <dbReference type="ARBA" id="ARBA00004418"/>
    </source>
</evidence>
<feature type="domain" description="Solute-binding protein family 5" evidence="6">
    <location>
        <begin position="77"/>
        <end position="446"/>
    </location>
</feature>
<dbReference type="GO" id="GO:1904680">
    <property type="term" value="F:peptide transmembrane transporter activity"/>
    <property type="evidence" value="ECO:0007669"/>
    <property type="project" value="TreeGrafter"/>
</dbReference>
<dbReference type="EMBL" id="CP002020">
    <property type="protein sequence ID" value="AEM42800.1"/>
    <property type="molecule type" value="Genomic_DNA"/>
</dbReference>
<geneLocation type="plasmid" evidence="8">
    <name>pKVU_200</name>
</geneLocation>
<dbReference type="Proteomes" id="UP000000692">
    <property type="component" value="Plasmid 2"/>
</dbReference>
<evidence type="ECO:0000256" key="4">
    <source>
        <dbReference type="ARBA" id="ARBA00022729"/>
    </source>
</evidence>
<dbReference type="GO" id="GO:0015833">
    <property type="term" value="P:peptide transport"/>
    <property type="evidence" value="ECO:0007669"/>
    <property type="project" value="TreeGrafter"/>
</dbReference>
<feature type="chain" id="PRO_5003392248" evidence="5">
    <location>
        <begin position="27"/>
        <end position="535"/>
    </location>
</feature>
<dbReference type="InterPro" id="IPR039424">
    <property type="entry name" value="SBP_5"/>
</dbReference>
<reference evidence="7 8" key="1">
    <citation type="journal article" date="2011" name="J. Bacteriol.">
        <title>Complete genome sequence of the industrial strain Ketogulonicigenium vulgare WSH-001.</title>
        <authorList>
            <person name="Liu L."/>
            <person name="Li Y."/>
            <person name="Zhang J."/>
            <person name="Zhou Z."/>
            <person name="Liu J."/>
            <person name="Li X."/>
            <person name="Zhou J."/>
            <person name="Du G."/>
            <person name="Wang L."/>
            <person name="Chen J."/>
        </authorList>
    </citation>
    <scope>NUCLEOTIDE SEQUENCE [LARGE SCALE GENOMIC DNA]</scope>
    <source>
        <strain evidence="7 8">WSH-001</strain>
        <plasmid evidence="8">pKVU_200</plasmid>
    </source>
</reference>
<dbReference type="PATRIC" id="fig|759362.5.peg.3072"/>
<proteinExistence type="inferred from homology"/>
<dbReference type="PIRSF" id="PIRSF002741">
    <property type="entry name" value="MppA"/>
    <property type="match status" value="1"/>
</dbReference>
<dbReference type="GO" id="GO:0030288">
    <property type="term" value="C:outer membrane-bounded periplasmic space"/>
    <property type="evidence" value="ECO:0007669"/>
    <property type="project" value="UniProtKB-ARBA"/>
</dbReference>
<keyword evidence="7" id="KW-0614">Plasmid</keyword>
<dbReference type="OrthoDB" id="9803988at2"/>
<dbReference type="Gene3D" id="3.90.76.10">
    <property type="entry name" value="Dipeptide-binding Protein, Domain 1"/>
    <property type="match status" value="1"/>
</dbReference>
<evidence type="ECO:0000313" key="7">
    <source>
        <dbReference type="EMBL" id="AEM42800.1"/>
    </source>
</evidence>
<dbReference type="PANTHER" id="PTHR30290">
    <property type="entry name" value="PERIPLASMIC BINDING COMPONENT OF ABC TRANSPORTER"/>
    <property type="match status" value="1"/>
</dbReference>
<dbReference type="Gene3D" id="3.10.105.10">
    <property type="entry name" value="Dipeptide-binding Protein, Domain 3"/>
    <property type="match status" value="1"/>
</dbReference>
<dbReference type="CDD" id="cd08512">
    <property type="entry name" value="PBP2_NikA_DppA_OppA_like_7"/>
    <property type="match status" value="1"/>
</dbReference>
<dbReference type="RefSeq" id="WP_014538185.1">
    <property type="nucleotide sequence ID" value="NC_017385.1"/>
</dbReference>
<comment type="subcellular location">
    <subcellularLocation>
        <location evidence="1">Periplasm</location>
    </subcellularLocation>
</comment>
<feature type="signal peptide" evidence="5">
    <location>
        <begin position="1"/>
        <end position="26"/>
    </location>
</feature>
<dbReference type="PANTHER" id="PTHR30290:SF10">
    <property type="entry name" value="PERIPLASMIC OLIGOPEPTIDE-BINDING PROTEIN-RELATED"/>
    <property type="match status" value="1"/>
</dbReference>
<protein>
    <submittedName>
        <fullName evidence="7">ABC transporter, periplasmic oligopeptide-binding protein</fullName>
    </submittedName>
</protein>
<gene>
    <name evidence="7" type="ordered locus">KVU_PB0122</name>
</gene>
<dbReference type="InterPro" id="IPR030678">
    <property type="entry name" value="Peptide/Ni-bd"/>
</dbReference>
<dbReference type="InterPro" id="IPR000914">
    <property type="entry name" value="SBP_5_dom"/>
</dbReference>
<dbReference type="Pfam" id="PF00496">
    <property type="entry name" value="SBP_bac_5"/>
    <property type="match status" value="1"/>
</dbReference>
<dbReference type="HOGENOM" id="CLU_017028_7_2_5"/>
<name>F9YBP8_KETVW</name>
<evidence type="ECO:0000256" key="3">
    <source>
        <dbReference type="ARBA" id="ARBA00022448"/>
    </source>
</evidence>
<keyword evidence="4 5" id="KW-0732">Signal</keyword>
<evidence type="ECO:0000256" key="5">
    <source>
        <dbReference type="SAM" id="SignalP"/>
    </source>
</evidence>
<accession>F9YBP8</accession>
<evidence type="ECO:0000259" key="6">
    <source>
        <dbReference type="Pfam" id="PF00496"/>
    </source>
</evidence>
<keyword evidence="3" id="KW-0813">Transport</keyword>
<keyword evidence="8" id="KW-1185">Reference proteome</keyword>
<organism evidence="7 8">
    <name type="scientific">Ketogulonicigenium vulgare (strain WSH-001)</name>
    <dbReference type="NCBI Taxonomy" id="759362"/>
    <lineage>
        <taxon>Bacteria</taxon>
        <taxon>Pseudomonadati</taxon>
        <taxon>Pseudomonadota</taxon>
        <taxon>Alphaproteobacteria</taxon>
        <taxon>Rhodobacterales</taxon>
        <taxon>Roseobacteraceae</taxon>
        <taxon>Ketogulonicigenium</taxon>
    </lineage>
</organism>
<sequence length="535" mass="58704">MKKTSFLRNSALTLALAATVSAPALAQTPPNALVMAWNIDAISTFDPAQIAEVVTDEIYRNACESLVDFDVADESNYVPALAESWETSEDGLTMTFHLREGLTFRDGSPATAGDLAWSMQRVVRLGFGNAATLIEYGFTAANIEQTITAPDDRTLVLTLDRPYPASLILGSIAANRVASLLDRKVVEANATGDDLGNAYLATRTECVGPYNLVRWNPGEVVMLQANETAGGSRTPGLDQILIRHVAETGSQRLLIERGDVDVARNLNAEDLADLEQNENIKIETVLKPSMFYLAMNMDHPALNDSRVRLAMRYLIDYQGLGDTVMRGVGVPRASYVQYPAVGALDLEEGQPFSLDLDKARELLTEAGYPDGFTATLLIGSHPYGSPIGQALQETAAQVGITLNMERMSNSQLFSRTRGREFETALLGFGASIPDAHMMSSRMVFNPDNAAEANLGQYPSWRSAYFDEDANARVEEAMMERDPARRIELYHALQRDQMENGPLAFIMQTMDPAALRTTITAYPRNGFRVYYDAVTK</sequence>
<dbReference type="KEGG" id="kvl:KVU_PB0122"/>
<evidence type="ECO:0000256" key="2">
    <source>
        <dbReference type="ARBA" id="ARBA00005695"/>
    </source>
</evidence>
<comment type="similarity">
    <text evidence="2">Belongs to the bacterial solute-binding protein 5 family.</text>
</comment>
<dbReference type="Gene3D" id="3.40.190.10">
    <property type="entry name" value="Periplasmic binding protein-like II"/>
    <property type="match status" value="1"/>
</dbReference>
<dbReference type="GO" id="GO:0043190">
    <property type="term" value="C:ATP-binding cassette (ABC) transporter complex"/>
    <property type="evidence" value="ECO:0007669"/>
    <property type="project" value="InterPro"/>
</dbReference>